<comment type="caution">
    <text evidence="1">The sequence shown here is derived from an EMBL/GenBank/DDBJ whole genome shotgun (WGS) entry which is preliminary data.</text>
</comment>
<evidence type="ECO:0000313" key="1">
    <source>
        <dbReference type="EMBL" id="TVW28984.1"/>
    </source>
</evidence>
<proteinExistence type="predicted"/>
<accession>A0A5C8R046</accession>
<gene>
    <name evidence="1" type="ORF">AZK02_01180</name>
</gene>
<organism evidence="1 2">
    <name type="scientific">Streptococcus pneumoniae</name>
    <dbReference type="NCBI Taxonomy" id="1313"/>
    <lineage>
        <taxon>Bacteria</taxon>
        <taxon>Bacillati</taxon>
        <taxon>Bacillota</taxon>
        <taxon>Bacilli</taxon>
        <taxon>Lactobacillales</taxon>
        <taxon>Streptococcaceae</taxon>
        <taxon>Streptococcus</taxon>
    </lineage>
</organism>
<protein>
    <submittedName>
        <fullName evidence="1">Uncharacterized protein</fullName>
    </submittedName>
</protein>
<dbReference type="Proteomes" id="UP000318940">
    <property type="component" value="Unassembled WGS sequence"/>
</dbReference>
<evidence type="ECO:0000313" key="2">
    <source>
        <dbReference type="Proteomes" id="UP000318940"/>
    </source>
</evidence>
<dbReference type="AlphaFoldDB" id="A0A5C8R046"/>
<dbReference type="EMBL" id="VMVH01000009">
    <property type="protein sequence ID" value="TVW28984.1"/>
    <property type="molecule type" value="Genomic_DNA"/>
</dbReference>
<name>A0A5C8R046_STREE</name>
<sequence length="73" mass="8146">MIGNVVSIDSQPKMITTAKGDIKANSPSNVLMSFKADDQLSIYLKHNDFSQEHELLKPKSFIPLSTRCNLQNP</sequence>
<reference evidence="1 2" key="1">
    <citation type="submission" date="2019-07" db="EMBL/GenBank/DDBJ databases">
        <authorList>
            <person name="Mohale T."/>
        </authorList>
    </citation>
    <scope>NUCLEOTIDE SEQUENCE [LARGE SCALE GENOMIC DNA]</scope>
    <source>
        <strain evidence="1 2">NTPn 189</strain>
    </source>
</reference>